<evidence type="ECO:0000313" key="3">
    <source>
        <dbReference type="Proteomes" id="UP001500427"/>
    </source>
</evidence>
<protein>
    <recommendedName>
        <fullName evidence="4">DUF4192 family protein</fullName>
    </recommendedName>
</protein>
<evidence type="ECO:0008006" key="4">
    <source>
        <dbReference type="Google" id="ProtNLM"/>
    </source>
</evidence>
<accession>A0ABP9JL75</accession>
<comment type="caution">
    <text evidence="2">The sequence shown here is derived from an EMBL/GenBank/DDBJ whole genome shotgun (WGS) entry which is preliminary data.</text>
</comment>
<dbReference type="RefSeq" id="WP_345508544.1">
    <property type="nucleotide sequence ID" value="NZ_BAABIW010000020.1"/>
</dbReference>
<gene>
    <name evidence="2" type="ORF">GCM10023258_32390</name>
</gene>
<dbReference type="Pfam" id="PF13830">
    <property type="entry name" value="DUF4192"/>
    <property type="match status" value="2"/>
</dbReference>
<reference evidence="3" key="1">
    <citation type="journal article" date="2019" name="Int. J. Syst. Evol. Microbiol.">
        <title>The Global Catalogue of Microorganisms (GCM) 10K type strain sequencing project: providing services to taxonomists for standard genome sequencing and annotation.</title>
        <authorList>
            <consortium name="The Broad Institute Genomics Platform"/>
            <consortium name="The Broad Institute Genome Sequencing Center for Infectious Disease"/>
            <person name="Wu L."/>
            <person name="Ma J."/>
        </authorList>
    </citation>
    <scope>NUCLEOTIDE SEQUENCE [LARGE SCALE GENOMIC DNA]</scope>
    <source>
        <strain evidence="3">JCM 17687</strain>
    </source>
</reference>
<evidence type="ECO:0000256" key="1">
    <source>
        <dbReference type="SAM" id="MobiDB-lite"/>
    </source>
</evidence>
<dbReference type="Proteomes" id="UP001500427">
    <property type="component" value="Unassembled WGS sequence"/>
</dbReference>
<feature type="region of interest" description="Disordered" evidence="1">
    <location>
        <begin position="330"/>
        <end position="381"/>
    </location>
</feature>
<feature type="region of interest" description="Disordered" evidence="1">
    <location>
        <begin position="185"/>
        <end position="217"/>
    </location>
</feature>
<proteinExistence type="predicted"/>
<organism evidence="2 3">
    <name type="scientific">Terrabacter aeriphilus</name>
    <dbReference type="NCBI Taxonomy" id="515662"/>
    <lineage>
        <taxon>Bacteria</taxon>
        <taxon>Bacillati</taxon>
        <taxon>Actinomycetota</taxon>
        <taxon>Actinomycetes</taxon>
        <taxon>Micrococcales</taxon>
        <taxon>Intrasporangiaceae</taxon>
        <taxon>Terrabacter</taxon>
    </lineage>
</organism>
<feature type="compositionally biased region" description="Gly residues" evidence="1">
    <location>
        <begin position="349"/>
        <end position="360"/>
    </location>
</feature>
<name>A0ABP9JL75_9MICO</name>
<feature type="compositionally biased region" description="Gly residues" evidence="1">
    <location>
        <begin position="200"/>
        <end position="215"/>
    </location>
</feature>
<sequence>MPKISLAGPAELLTILPYHLGFQPIRSVVVACFRGARLGLVARLDLVGPELAPLAAARLLPTLLTEAPTAVALVAFEDDRDEALPLLGALADGLDAHDVGLRERLVVREGRWWDLHSARCPEQGWPVPELADVPAVASYVALGHAVLPDRSELARLVEPLARDAPRHDLARRSVEDWQRRYANAGGWSRRGRSGRPRTGRPGGARGSGRGPGAGRARGAARAGARFGVLDDDLTPLEFLVDDALVAWGGVLRGDIVGYGIEHWLPALVGPLRDAFVRDAVIAWLCPGSSVFGPPPDVLAPALELFLGPGLRLLGAASPQDRLLGDVVDLSGPEQRADGRDDGSATEDAGGAGSAGDAGEAGGDDELLGDDGGGGDDLEDLEEPGALDEQDALDELDDVDDLGLLDDLAGDDWDAWEEATLPHVVQARLEQVCRLTPAVHAAPLLSLVAAVAWWCGDGARARVAVDRALELEPGHVLAGLLRDALDGGLRPHRCT</sequence>
<dbReference type="EMBL" id="BAABIW010000020">
    <property type="protein sequence ID" value="GAA5032948.1"/>
    <property type="molecule type" value="Genomic_DNA"/>
</dbReference>
<evidence type="ECO:0000313" key="2">
    <source>
        <dbReference type="EMBL" id="GAA5032948.1"/>
    </source>
</evidence>
<dbReference type="InterPro" id="IPR025447">
    <property type="entry name" value="DUF4192"/>
</dbReference>
<feature type="compositionally biased region" description="Acidic residues" evidence="1">
    <location>
        <begin position="361"/>
        <end position="381"/>
    </location>
</feature>
<keyword evidence="3" id="KW-1185">Reference proteome</keyword>
<feature type="compositionally biased region" description="Basic residues" evidence="1">
    <location>
        <begin position="189"/>
        <end position="198"/>
    </location>
</feature>